<organism evidence="1 2">
    <name type="scientific">Amylocarpus encephaloides</name>
    <dbReference type="NCBI Taxonomy" id="45428"/>
    <lineage>
        <taxon>Eukaryota</taxon>
        <taxon>Fungi</taxon>
        <taxon>Dikarya</taxon>
        <taxon>Ascomycota</taxon>
        <taxon>Pezizomycotina</taxon>
        <taxon>Leotiomycetes</taxon>
        <taxon>Helotiales</taxon>
        <taxon>Helotiales incertae sedis</taxon>
        <taxon>Amylocarpus</taxon>
    </lineage>
</organism>
<proteinExistence type="predicted"/>
<sequence>MTAPVAIDLGEITVLSPKEEAAKKKAARKALVVQEREKKYFANVQISKDLCCLQCRVKGFRCQFSSNQKTYTSYERQCYDTRFHPTLSITHLDGPAKCCVRCTKDGEFCLIPGTLRTRWGNYKIEESWWARGIATDVAMARANELLAETEKDTAFVPSRLGGIPVPKHVWEETWRPGKAWWKWKGGVAWAWDRETGGEFFLRGQED</sequence>
<evidence type="ECO:0000313" key="2">
    <source>
        <dbReference type="Proteomes" id="UP000824998"/>
    </source>
</evidence>
<name>A0A9P8C4X4_9HELO</name>
<evidence type="ECO:0000313" key="1">
    <source>
        <dbReference type="EMBL" id="KAG9232456.1"/>
    </source>
</evidence>
<gene>
    <name evidence="1" type="ORF">BJ875DRAFT_443131</name>
</gene>
<dbReference type="EMBL" id="MU251547">
    <property type="protein sequence ID" value="KAG9232456.1"/>
    <property type="molecule type" value="Genomic_DNA"/>
</dbReference>
<accession>A0A9P8C4X4</accession>
<dbReference type="Proteomes" id="UP000824998">
    <property type="component" value="Unassembled WGS sequence"/>
</dbReference>
<comment type="caution">
    <text evidence="1">The sequence shown here is derived from an EMBL/GenBank/DDBJ whole genome shotgun (WGS) entry which is preliminary data.</text>
</comment>
<dbReference type="AlphaFoldDB" id="A0A9P8C4X4"/>
<reference evidence="1" key="1">
    <citation type="journal article" date="2021" name="IMA Fungus">
        <title>Genomic characterization of three marine fungi, including Emericellopsis atlantica sp. nov. with signatures of a generalist lifestyle and marine biomass degradation.</title>
        <authorList>
            <person name="Hagestad O.C."/>
            <person name="Hou L."/>
            <person name="Andersen J.H."/>
            <person name="Hansen E.H."/>
            <person name="Altermark B."/>
            <person name="Li C."/>
            <person name="Kuhnert E."/>
            <person name="Cox R.J."/>
            <person name="Crous P.W."/>
            <person name="Spatafora J.W."/>
            <person name="Lail K."/>
            <person name="Amirebrahimi M."/>
            <person name="Lipzen A."/>
            <person name="Pangilinan J."/>
            <person name="Andreopoulos W."/>
            <person name="Hayes R.D."/>
            <person name="Ng V."/>
            <person name="Grigoriev I.V."/>
            <person name="Jackson S.A."/>
            <person name="Sutton T.D.S."/>
            <person name="Dobson A.D.W."/>
            <person name="Rama T."/>
        </authorList>
    </citation>
    <scope>NUCLEOTIDE SEQUENCE</scope>
    <source>
        <strain evidence="1">TRa018bII</strain>
    </source>
</reference>
<protein>
    <submittedName>
        <fullName evidence="1">Uncharacterized protein</fullName>
    </submittedName>
</protein>
<keyword evidence="2" id="KW-1185">Reference proteome</keyword>